<evidence type="ECO:0000313" key="7">
    <source>
        <dbReference type="Proteomes" id="UP001066276"/>
    </source>
</evidence>
<dbReference type="Gene3D" id="3.40.50.300">
    <property type="entry name" value="P-loop containing nucleotide triphosphate hydrolases"/>
    <property type="match status" value="1"/>
</dbReference>
<keyword evidence="2" id="KW-0547">Nucleotide-binding</keyword>
<proteinExistence type="inferred from homology"/>
<dbReference type="AlphaFoldDB" id="A0AAV7UCD6"/>
<dbReference type="InterPro" id="IPR030385">
    <property type="entry name" value="G_IRG_dom"/>
</dbReference>
<dbReference type="InterPro" id="IPR007743">
    <property type="entry name" value="Immunity-related_GTPase-like"/>
</dbReference>
<keyword evidence="3" id="KW-0378">Hydrolase</keyword>
<evidence type="ECO:0000313" key="6">
    <source>
        <dbReference type="EMBL" id="KAJ1186597.1"/>
    </source>
</evidence>
<dbReference type="PANTHER" id="PTHR32341">
    <property type="entry name" value="INTERFERON-INDUCIBLE GTPASE"/>
    <property type="match status" value="1"/>
</dbReference>
<name>A0AAV7UCD6_PLEWA</name>
<dbReference type="SUPFAM" id="SSF52540">
    <property type="entry name" value="P-loop containing nucleoside triphosphate hydrolases"/>
    <property type="match status" value="1"/>
</dbReference>
<dbReference type="InterPro" id="IPR027417">
    <property type="entry name" value="P-loop_NTPase"/>
</dbReference>
<dbReference type="PROSITE" id="PS51716">
    <property type="entry name" value="G_IRG"/>
    <property type="match status" value="1"/>
</dbReference>
<dbReference type="Pfam" id="PF05049">
    <property type="entry name" value="IIGP"/>
    <property type="match status" value="1"/>
</dbReference>
<evidence type="ECO:0000259" key="5">
    <source>
        <dbReference type="PROSITE" id="PS51716"/>
    </source>
</evidence>
<comment type="similarity">
    <text evidence="1">Belongs to the TRAFAC class dynamin-like GTPase superfamily. IRG family.</text>
</comment>
<organism evidence="6 7">
    <name type="scientific">Pleurodeles waltl</name>
    <name type="common">Iberian ribbed newt</name>
    <dbReference type="NCBI Taxonomy" id="8319"/>
    <lineage>
        <taxon>Eukaryota</taxon>
        <taxon>Metazoa</taxon>
        <taxon>Chordata</taxon>
        <taxon>Craniata</taxon>
        <taxon>Vertebrata</taxon>
        <taxon>Euteleostomi</taxon>
        <taxon>Amphibia</taxon>
        <taxon>Batrachia</taxon>
        <taxon>Caudata</taxon>
        <taxon>Salamandroidea</taxon>
        <taxon>Salamandridae</taxon>
        <taxon>Pleurodelinae</taxon>
        <taxon>Pleurodeles</taxon>
    </lineage>
</organism>
<dbReference type="Proteomes" id="UP001066276">
    <property type="component" value="Chromosome 3_1"/>
</dbReference>
<keyword evidence="4" id="KW-0342">GTP-binding</keyword>
<evidence type="ECO:0000256" key="1">
    <source>
        <dbReference type="ARBA" id="ARBA00005429"/>
    </source>
</evidence>
<gene>
    <name evidence="6" type="ORF">NDU88_003378</name>
</gene>
<keyword evidence="7" id="KW-1185">Reference proteome</keyword>
<dbReference type="GO" id="GO:0016020">
    <property type="term" value="C:membrane"/>
    <property type="evidence" value="ECO:0007669"/>
    <property type="project" value="InterPro"/>
</dbReference>
<dbReference type="PANTHER" id="PTHR32341:SF10">
    <property type="entry name" value="INTERFERON-INDUCIBLE GTPASE 5"/>
    <property type="match status" value="1"/>
</dbReference>
<accession>A0AAV7UCD6</accession>
<protein>
    <recommendedName>
        <fullName evidence="5">IRG-type G domain-containing protein</fullName>
    </recommendedName>
</protein>
<evidence type="ECO:0000256" key="4">
    <source>
        <dbReference type="ARBA" id="ARBA00023134"/>
    </source>
</evidence>
<dbReference type="GO" id="GO:0016787">
    <property type="term" value="F:hydrolase activity"/>
    <property type="evidence" value="ECO:0007669"/>
    <property type="project" value="UniProtKB-KW"/>
</dbReference>
<sequence>MGSERGVSFRSMENVYQTSKKEALEMEHDISVDDSEEYDVISEEELEQFKTAIQEGDLPGAAEKLMESLDTLDSAKLDIAITGESGSGKSTFVNAIRGIDDEDEDSAQTGVVETTMVPTPYLHPLHPNVTVWDLPGIGTETFQSAEYLKQVCFERYDFFIIIATERFKSNHAKLAREINNMGKKFYFVRSKVDADLDASKKRRKSSYQEEKILQQIRENCIECLKREGVESPRVYLLSCFELDKFEFELLQETLGKELPSHKRHAFLLALPNISIKVLEKKKELMKKQIWKIASVSCAVAAVPLPGLSIACDLIILKKYLSNYCKSFGLDDESLEKLARKVDIPLADLKSVIKSPLAKKITDDLIIKLLTCSATLGLAVATEEVIRFIPFLGSVGAGSISYVTTYYMLNNFLNDLAEDAQRVLKKSMFGTAV</sequence>
<reference evidence="6" key="1">
    <citation type="journal article" date="2022" name="bioRxiv">
        <title>Sequencing and chromosome-scale assembly of the giantPleurodeles waltlgenome.</title>
        <authorList>
            <person name="Brown T."/>
            <person name="Elewa A."/>
            <person name="Iarovenko S."/>
            <person name="Subramanian E."/>
            <person name="Araus A.J."/>
            <person name="Petzold A."/>
            <person name="Susuki M."/>
            <person name="Suzuki K.-i.T."/>
            <person name="Hayashi T."/>
            <person name="Toyoda A."/>
            <person name="Oliveira C."/>
            <person name="Osipova E."/>
            <person name="Leigh N.D."/>
            <person name="Simon A."/>
            <person name="Yun M.H."/>
        </authorList>
    </citation>
    <scope>NUCLEOTIDE SEQUENCE</scope>
    <source>
        <strain evidence="6">20211129_DDA</strain>
        <tissue evidence="6">Liver</tissue>
    </source>
</reference>
<feature type="domain" description="IRG-type G" evidence="5">
    <location>
        <begin position="75"/>
        <end position="257"/>
    </location>
</feature>
<evidence type="ECO:0000256" key="2">
    <source>
        <dbReference type="ARBA" id="ARBA00022741"/>
    </source>
</evidence>
<dbReference type="GO" id="GO:0005525">
    <property type="term" value="F:GTP binding"/>
    <property type="evidence" value="ECO:0007669"/>
    <property type="project" value="UniProtKB-KW"/>
</dbReference>
<comment type="caution">
    <text evidence="6">The sequence shown here is derived from an EMBL/GenBank/DDBJ whole genome shotgun (WGS) entry which is preliminary data.</text>
</comment>
<dbReference type="EMBL" id="JANPWB010000005">
    <property type="protein sequence ID" value="KAJ1186597.1"/>
    <property type="molecule type" value="Genomic_DNA"/>
</dbReference>
<dbReference type="InterPro" id="IPR051515">
    <property type="entry name" value="IRG"/>
</dbReference>
<evidence type="ECO:0000256" key="3">
    <source>
        <dbReference type="ARBA" id="ARBA00022801"/>
    </source>
</evidence>
<dbReference type="FunFam" id="3.40.50.300:FF:000541">
    <property type="entry name" value="Immunity related GTPase M"/>
    <property type="match status" value="1"/>
</dbReference>